<accession>A0A9P8IDM7</accession>
<dbReference type="InterPro" id="IPR000719">
    <property type="entry name" value="Prot_kinase_dom"/>
</dbReference>
<dbReference type="InterPro" id="IPR002575">
    <property type="entry name" value="Aminoglycoside_PTrfase"/>
</dbReference>
<dbReference type="SUPFAM" id="SSF56112">
    <property type="entry name" value="Protein kinase-like (PK-like)"/>
    <property type="match status" value="1"/>
</dbReference>
<organism evidence="2 3">
    <name type="scientific">Glutinoglossum americanum</name>
    <dbReference type="NCBI Taxonomy" id="1670608"/>
    <lineage>
        <taxon>Eukaryota</taxon>
        <taxon>Fungi</taxon>
        <taxon>Dikarya</taxon>
        <taxon>Ascomycota</taxon>
        <taxon>Pezizomycotina</taxon>
        <taxon>Geoglossomycetes</taxon>
        <taxon>Geoglossales</taxon>
        <taxon>Geoglossaceae</taxon>
        <taxon>Glutinoglossum</taxon>
    </lineage>
</organism>
<dbReference type="Proteomes" id="UP000698800">
    <property type="component" value="Unassembled WGS sequence"/>
</dbReference>
<proteinExistence type="predicted"/>
<dbReference type="GO" id="GO:0005524">
    <property type="term" value="F:ATP binding"/>
    <property type="evidence" value="ECO:0007669"/>
    <property type="project" value="InterPro"/>
</dbReference>
<protein>
    <recommendedName>
        <fullName evidence="1">Protein kinase domain-containing protein</fullName>
    </recommendedName>
</protein>
<dbReference type="EMBL" id="JAGHQL010000056">
    <property type="protein sequence ID" value="KAH0542351.1"/>
    <property type="molecule type" value="Genomic_DNA"/>
</dbReference>
<dbReference type="PANTHER" id="PTHR21310:SF37">
    <property type="entry name" value="AMINOGLYCOSIDE PHOSPHOTRANSFERASE DOMAIN-CONTAINING PROTEIN"/>
    <property type="match status" value="1"/>
</dbReference>
<dbReference type="PROSITE" id="PS50011">
    <property type="entry name" value="PROTEIN_KINASE_DOM"/>
    <property type="match status" value="1"/>
</dbReference>
<gene>
    <name evidence="2" type="ORF">FGG08_003289</name>
</gene>
<dbReference type="Gene3D" id="3.90.1200.10">
    <property type="match status" value="1"/>
</dbReference>
<evidence type="ECO:0000313" key="3">
    <source>
        <dbReference type="Proteomes" id="UP000698800"/>
    </source>
</evidence>
<keyword evidence="3" id="KW-1185">Reference proteome</keyword>
<dbReference type="InterPro" id="IPR051678">
    <property type="entry name" value="AGP_Transferase"/>
</dbReference>
<dbReference type="PANTHER" id="PTHR21310">
    <property type="entry name" value="AMINOGLYCOSIDE PHOSPHOTRANSFERASE-RELATED-RELATED"/>
    <property type="match status" value="1"/>
</dbReference>
<reference evidence="2" key="1">
    <citation type="submission" date="2021-03" db="EMBL/GenBank/DDBJ databases">
        <title>Comparative genomics and phylogenomic investigation of the class Geoglossomycetes provide insights into ecological specialization and systematics.</title>
        <authorList>
            <person name="Melie T."/>
            <person name="Pirro S."/>
            <person name="Miller A.N."/>
            <person name="Quandt A."/>
        </authorList>
    </citation>
    <scope>NUCLEOTIDE SEQUENCE</scope>
    <source>
        <strain evidence="2">GBOQ0MN5Z8</strain>
    </source>
</reference>
<feature type="domain" description="Protein kinase" evidence="1">
    <location>
        <begin position="260"/>
        <end position="629"/>
    </location>
</feature>
<dbReference type="AlphaFoldDB" id="A0A9P8IDM7"/>
<dbReference type="Pfam" id="PF01636">
    <property type="entry name" value="APH"/>
    <property type="match status" value="1"/>
</dbReference>
<dbReference type="GO" id="GO:0004672">
    <property type="term" value="F:protein kinase activity"/>
    <property type="evidence" value="ECO:0007669"/>
    <property type="project" value="InterPro"/>
</dbReference>
<dbReference type="OrthoDB" id="5598852at2759"/>
<dbReference type="InterPro" id="IPR011009">
    <property type="entry name" value="Kinase-like_dom_sf"/>
</dbReference>
<evidence type="ECO:0000313" key="2">
    <source>
        <dbReference type="EMBL" id="KAH0542351.1"/>
    </source>
</evidence>
<name>A0A9P8IDM7_9PEZI</name>
<comment type="caution">
    <text evidence="2">The sequence shown here is derived from an EMBL/GenBank/DDBJ whole genome shotgun (WGS) entry which is preliminary data.</text>
</comment>
<sequence>MTVRLDSAPNLRLNSYDPEAFNKLPSISDAVAKFDAIDGDSLVSTSFRELFLRHNMDRTFGLILLHRHFELDQNERLVSYGDTSVPWQLSKISKNIMPSNWLLSGDGAIRPYEFCYTPAMDEATGPNLANSDQQAFFDALIELLHKHKAEGLWGLCRYPGDGFPGRVEITEGRANINLRPEDYPKDMESRTAAWFFSPPLWDQKCNCGCRHQKWPSFKYPGVLEGQQATLTILISSMASTMAPSIKGFHPENIPGIVSDLRLNGTMASFCFGTADRPLSGKQCLIYAVQFPDGATWAVRVPAQANHLPPGAVTAFVEMEVSILKRIETSGFSRSPRLLGYNSGFDNPVGFPYIVSTWVEGTPAEWSDSIPSDRDTRNKFLRQMADITLELADCTQEWRPTTAGTYLTDLIDRKIVRVSNGQLPGIQLRDCFIQRALVPRVVHFPLEMSPFLVSHEDLSPDNIIVDNEYNIKGIIDWGFATLLPLQFAVYFPRILAIEPSQIDAPQPPDVAAFSLAFFQPSAVLQADRRYFTSYLSSRRDSLARSISLVLSTSDVDWRHLVFEAASSKGLHKWVAQRSWLLHGSGNGLQDLSSITLAKEVVKFLAGTVGQKSNLTRERILDAIKIEDDDLQR</sequence>
<evidence type="ECO:0000259" key="1">
    <source>
        <dbReference type="PROSITE" id="PS50011"/>
    </source>
</evidence>